<sequence length="72" mass="8070">MQGAIAKETDVTLCNDMLMTERFVSGSYDTSIFDAVNPQVRQALQHIQQEEQQHGQGIVNYLNQKGMKSVTP</sequence>
<name>A0A1Z5HSC7_9FIRM</name>
<dbReference type="InterPro" id="IPR009078">
    <property type="entry name" value="Ferritin-like_SF"/>
</dbReference>
<evidence type="ECO:0000313" key="1">
    <source>
        <dbReference type="EMBL" id="GAW92338.1"/>
    </source>
</evidence>
<proteinExistence type="predicted"/>
<organism evidence="1 2">
    <name type="scientific">Calderihabitans maritimus</name>
    <dbReference type="NCBI Taxonomy" id="1246530"/>
    <lineage>
        <taxon>Bacteria</taxon>
        <taxon>Bacillati</taxon>
        <taxon>Bacillota</taxon>
        <taxon>Clostridia</taxon>
        <taxon>Neomoorellales</taxon>
        <taxon>Calderihabitantaceae</taxon>
        <taxon>Calderihabitans</taxon>
    </lineage>
</organism>
<dbReference type="Pfam" id="PF07875">
    <property type="entry name" value="Coat_F"/>
    <property type="match status" value="1"/>
</dbReference>
<dbReference type="EMBL" id="BDGJ01000071">
    <property type="protein sequence ID" value="GAW92338.1"/>
    <property type="molecule type" value="Genomic_DNA"/>
</dbReference>
<keyword evidence="2" id="KW-1185">Reference proteome</keyword>
<protein>
    <recommendedName>
        <fullName evidence="3">Coat F domain-containing protein</fullName>
    </recommendedName>
</protein>
<evidence type="ECO:0008006" key="3">
    <source>
        <dbReference type="Google" id="ProtNLM"/>
    </source>
</evidence>
<dbReference type="SUPFAM" id="SSF47240">
    <property type="entry name" value="Ferritin-like"/>
    <property type="match status" value="1"/>
</dbReference>
<evidence type="ECO:0000313" key="2">
    <source>
        <dbReference type="Proteomes" id="UP000197032"/>
    </source>
</evidence>
<accession>A0A1Z5HSC7</accession>
<reference evidence="2" key="1">
    <citation type="journal article" date="2017" name="Appl. Environ. Microbiol.">
        <title>Genomic analysis of Calderihabitans maritimus KKC1, a thermophilic hydrogenogenic carboxydotrophic bacterium isolated from marine sediment.</title>
        <authorList>
            <person name="Omae K."/>
            <person name="Yoneda Y."/>
            <person name="Fukuyama Y."/>
            <person name="Yoshida T."/>
            <person name="Sako Y."/>
        </authorList>
    </citation>
    <scope>NUCLEOTIDE SEQUENCE [LARGE SCALE GENOMIC DNA]</scope>
    <source>
        <strain evidence="2">KKC1</strain>
    </source>
</reference>
<dbReference type="InterPro" id="IPR012851">
    <property type="entry name" value="Spore_coat_CotF-like"/>
</dbReference>
<dbReference type="Proteomes" id="UP000197032">
    <property type="component" value="Unassembled WGS sequence"/>
</dbReference>
<gene>
    <name evidence="1" type="ORF">KKC1_14930</name>
</gene>
<dbReference type="AlphaFoldDB" id="A0A1Z5HSC7"/>
<comment type="caution">
    <text evidence="1">The sequence shown here is derived from an EMBL/GenBank/DDBJ whole genome shotgun (WGS) entry which is preliminary data.</text>
</comment>